<evidence type="ECO:0000313" key="3">
    <source>
        <dbReference type="Proteomes" id="UP000288216"/>
    </source>
</evidence>
<name>A0A401Q6D0_SCYTO</name>
<keyword evidence="3" id="KW-1185">Reference proteome</keyword>
<feature type="transmembrane region" description="Helical" evidence="1">
    <location>
        <begin position="31"/>
        <end position="57"/>
    </location>
</feature>
<dbReference type="AlphaFoldDB" id="A0A401Q6D0"/>
<dbReference type="STRING" id="75743.A0A401Q6D0"/>
<feature type="non-terminal residue" evidence="2">
    <location>
        <position position="1"/>
    </location>
</feature>
<evidence type="ECO:0000313" key="2">
    <source>
        <dbReference type="EMBL" id="GCB80926.1"/>
    </source>
</evidence>
<organism evidence="2 3">
    <name type="scientific">Scyliorhinus torazame</name>
    <name type="common">Cloudy catshark</name>
    <name type="synonym">Catulus torazame</name>
    <dbReference type="NCBI Taxonomy" id="75743"/>
    <lineage>
        <taxon>Eukaryota</taxon>
        <taxon>Metazoa</taxon>
        <taxon>Chordata</taxon>
        <taxon>Craniata</taxon>
        <taxon>Vertebrata</taxon>
        <taxon>Chondrichthyes</taxon>
        <taxon>Elasmobranchii</taxon>
        <taxon>Galeomorphii</taxon>
        <taxon>Galeoidea</taxon>
        <taxon>Carcharhiniformes</taxon>
        <taxon>Scyliorhinidae</taxon>
        <taxon>Scyliorhinus</taxon>
    </lineage>
</organism>
<sequence>LLFEALLANVMSNCSNSLPSSEDQMKGLTNAAIAFMVILNIVAVATYAIFFELWTYLHHNIVNDLIREKTVLVLGLFPLVLRINDEQIPKCQEQSL</sequence>
<keyword evidence="1" id="KW-1133">Transmembrane helix</keyword>
<comment type="caution">
    <text evidence="2">The sequence shown here is derived from an EMBL/GenBank/DDBJ whole genome shotgun (WGS) entry which is preliminary data.</text>
</comment>
<dbReference type="Proteomes" id="UP000288216">
    <property type="component" value="Unassembled WGS sequence"/>
</dbReference>
<dbReference type="EMBL" id="BFAA01022487">
    <property type="protein sequence ID" value="GCB80926.1"/>
    <property type="molecule type" value="Genomic_DNA"/>
</dbReference>
<gene>
    <name evidence="2" type="ORF">scyTo_0022431</name>
</gene>
<proteinExistence type="predicted"/>
<keyword evidence="1" id="KW-0812">Transmembrane</keyword>
<evidence type="ECO:0000256" key="1">
    <source>
        <dbReference type="SAM" id="Phobius"/>
    </source>
</evidence>
<keyword evidence="1" id="KW-0472">Membrane</keyword>
<accession>A0A401Q6D0</accession>
<reference evidence="2 3" key="1">
    <citation type="journal article" date="2018" name="Nat. Ecol. Evol.">
        <title>Shark genomes provide insights into elasmobranch evolution and the origin of vertebrates.</title>
        <authorList>
            <person name="Hara Y"/>
            <person name="Yamaguchi K"/>
            <person name="Onimaru K"/>
            <person name="Kadota M"/>
            <person name="Koyanagi M"/>
            <person name="Keeley SD"/>
            <person name="Tatsumi K"/>
            <person name="Tanaka K"/>
            <person name="Motone F"/>
            <person name="Kageyama Y"/>
            <person name="Nozu R"/>
            <person name="Adachi N"/>
            <person name="Nishimura O"/>
            <person name="Nakagawa R"/>
            <person name="Tanegashima C"/>
            <person name="Kiyatake I"/>
            <person name="Matsumoto R"/>
            <person name="Murakumo K"/>
            <person name="Nishida K"/>
            <person name="Terakita A"/>
            <person name="Kuratani S"/>
            <person name="Sato K"/>
            <person name="Hyodo S Kuraku.S."/>
        </authorList>
    </citation>
    <scope>NUCLEOTIDE SEQUENCE [LARGE SCALE GENOMIC DNA]</scope>
</reference>
<protein>
    <submittedName>
        <fullName evidence="2">Uncharacterized protein</fullName>
    </submittedName>
</protein>